<dbReference type="SUPFAM" id="SSF56281">
    <property type="entry name" value="Metallo-hydrolase/oxidoreductase"/>
    <property type="match status" value="1"/>
</dbReference>
<proteinExistence type="predicted"/>
<dbReference type="AlphaFoldDB" id="A0A1H8TZB0"/>
<name>A0A1H8TZB0_9GAMM</name>
<dbReference type="InterPro" id="IPR036866">
    <property type="entry name" value="RibonucZ/Hydroxyglut_hydro"/>
</dbReference>
<dbReference type="RefSeq" id="WP_091644150.1">
    <property type="nucleotide sequence ID" value="NZ_FOEG01000005.1"/>
</dbReference>
<gene>
    <name evidence="1" type="ORF">SAMN04488052_10513</name>
</gene>
<accession>A0A1H8TZB0</accession>
<protein>
    <submittedName>
        <fullName evidence="1">Putative mRNA 3-end processing factor</fullName>
    </submittedName>
</protein>
<dbReference type="Gene3D" id="3.60.15.10">
    <property type="entry name" value="Ribonuclease Z/Hydroxyacylglutathione hydrolase-like"/>
    <property type="match status" value="1"/>
</dbReference>
<reference evidence="1 2" key="1">
    <citation type="submission" date="2016-10" db="EMBL/GenBank/DDBJ databases">
        <authorList>
            <person name="de Groot N.N."/>
        </authorList>
    </citation>
    <scope>NUCLEOTIDE SEQUENCE [LARGE SCALE GENOMIC DNA]</scope>
    <source>
        <strain evidence="1 2">CGMCC 1.6291</strain>
    </source>
</reference>
<evidence type="ECO:0000313" key="1">
    <source>
        <dbReference type="EMBL" id="SEO95748.1"/>
    </source>
</evidence>
<dbReference type="NCBIfam" id="TIGR04122">
    <property type="entry name" value="Xnuc_lig_assoc"/>
    <property type="match status" value="1"/>
</dbReference>
<keyword evidence="2" id="KW-1185">Reference proteome</keyword>
<sequence length="334" mass="37333">MVADLIRPTERGLYCPPGEFYIDPWRPVERAVITHAHGDHARWGHRAYYASHASRPLLERRLSRDALILGCDFDKPFRLGDAWVSFHPAGHILGSAQVRVEHRGRVWVASGDYKRDADPTCEPFQVVPCDTFITEATFALPIYRWEPVARVAGEIHQWWTACARAGQTAVLFCYALGKAQRILAELLAYTRDTAFLHGAMVPLVDAYRDAGVSMLPTEPVSAMPRGHDFAGALVLAPPSAAGGTWMRRFRPESTGFASGWMRIRGNRRRRGYDRGFVVSDHADWPALLQTIRDTGARRVLATHGRTDVLVRYLNEVEGVDAQPLVTDYGGEADD</sequence>
<dbReference type="GO" id="GO:0004521">
    <property type="term" value="F:RNA endonuclease activity"/>
    <property type="evidence" value="ECO:0007669"/>
    <property type="project" value="TreeGrafter"/>
</dbReference>
<dbReference type="STRING" id="406100.SAMN04488052_10513"/>
<dbReference type="PANTHER" id="PTHR11203:SF49">
    <property type="entry name" value="BLL1145 PROTEIN"/>
    <property type="match status" value="1"/>
</dbReference>
<dbReference type="OrthoDB" id="9803916at2"/>
<evidence type="ECO:0000313" key="2">
    <source>
        <dbReference type="Proteomes" id="UP000199657"/>
    </source>
</evidence>
<dbReference type="PANTHER" id="PTHR11203">
    <property type="entry name" value="CLEAVAGE AND POLYADENYLATION SPECIFICITY FACTOR FAMILY MEMBER"/>
    <property type="match status" value="1"/>
</dbReference>
<organism evidence="1 2">
    <name type="scientific">Aquisalimonas asiatica</name>
    <dbReference type="NCBI Taxonomy" id="406100"/>
    <lineage>
        <taxon>Bacteria</taxon>
        <taxon>Pseudomonadati</taxon>
        <taxon>Pseudomonadota</taxon>
        <taxon>Gammaproteobacteria</taxon>
        <taxon>Chromatiales</taxon>
        <taxon>Ectothiorhodospiraceae</taxon>
        <taxon>Aquisalimonas</taxon>
    </lineage>
</organism>
<dbReference type="InterPro" id="IPR050698">
    <property type="entry name" value="MBL"/>
</dbReference>
<dbReference type="EMBL" id="FOEG01000005">
    <property type="protein sequence ID" value="SEO95748.1"/>
    <property type="molecule type" value="Genomic_DNA"/>
</dbReference>
<dbReference type="Proteomes" id="UP000199657">
    <property type="component" value="Unassembled WGS sequence"/>
</dbReference>
<dbReference type="InterPro" id="IPR026360">
    <property type="entry name" value="Xnuc_lig_assoc"/>
</dbReference>